<dbReference type="InParanoid" id="A0A545APQ7"/>
<keyword evidence="5" id="KW-0812">Transmembrane</keyword>
<evidence type="ECO:0000256" key="3">
    <source>
        <dbReference type="ARBA" id="ARBA00023186"/>
    </source>
</evidence>
<protein>
    <submittedName>
        <fullName evidence="6">Hsp70 family protein</fullName>
    </submittedName>
</protein>
<dbReference type="InterPro" id="IPR043129">
    <property type="entry name" value="ATPase_NBD"/>
</dbReference>
<evidence type="ECO:0000256" key="1">
    <source>
        <dbReference type="ARBA" id="ARBA00022741"/>
    </source>
</evidence>
<dbReference type="Pfam" id="PF00012">
    <property type="entry name" value="HSP70"/>
    <property type="match status" value="1"/>
</dbReference>
<keyword evidence="5" id="KW-1133">Transmembrane helix</keyword>
<feature type="transmembrane region" description="Helical" evidence="5">
    <location>
        <begin position="202"/>
        <end position="223"/>
    </location>
</feature>
<dbReference type="AlphaFoldDB" id="A0A545APQ7"/>
<dbReference type="GO" id="GO:0140662">
    <property type="term" value="F:ATP-dependent protein folding chaperone"/>
    <property type="evidence" value="ECO:0007669"/>
    <property type="project" value="InterPro"/>
</dbReference>
<feature type="region of interest" description="Disordered" evidence="4">
    <location>
        <begin position="33"/>
        <end position="56"/>
    </location>
</feature>
<keyword evidence="2" id="KW-0067">ATP-binding</keyword>
<feature type="region of interest" description="Disordered" evidence="4">
    <location>
        <begin position="176"/>
        <end position="197"/>
    </location>
</feature>
<evidence type="ECO:0000256" key="4">
    <source>
        <dbReference type="SAM" id="MobiDB-lite"/>
    </source>
</evidence>
<dbReference type="Gene3D" id="3.30.420.40">
    <property type="match status" value="1"/>
</dbReference>
<proteinExistence type="predicted"/>
<gene>
    <name evidence="6" type="ORF">FL583_23845</name>
</gene>
<dbReference type="RefSeq" id="WP_142707022.1">
    <property type="nucleotide sequence ID" value="NZ_VIRS01000017.1"/>
</dbReference>
<dbReference type="Gene3D" id="3.90.640.10">
    <property type="entry name" value="Actin, Chain A, domain 4"/>
    <property type="match status" value="1"/>
</dbReference>
<dbReference type="EMBL" id="VIRS01000017">
    <property type="protein sequence ID" value="TQS42715.1"/>
    <property type="molecule type" value="Genomic_DNA"/>
</dbReference>
<evidence type="ECO:0000313" key="7">
    <source>
        <dbReference type="Proteomes" id="UP000317982"/>
    </source>
</evidence>
<dbReference type="InterPro" id="IPR013126">
    <property type="entry name" value="Hsp_70_fam"/>
</dbReference>
<evidence type="ECO:0000256" key="2">
    <source>
        <dbReference type="ARBA" id="ARBA00022840"/>
    </source>
</evidence>
<comment type="caution">
    <text evidence="6">The sequence shown here is derived from an EMBL/GenBank/DDBJ whole genome shotgun (WGS) entry which is preliminary data.</text>
</comment>
<keyword evidence="7" id="KW-1185">Reference proteome</keyword>
<dbReference type="SUPFAM" id="SSF53067">
    <property type="entry name" value="Actin-like ATPase domain"/>
    <property type="match status" value="1"/>
</dbReference>
<feature type="region of interest" description="Disordered" evidence="4">
    <location>
        <begin position="231"/>
        <end position="252"/>
    </location>
</feature>
<keyword evidence="3" id="KW-0143">Chaperone</keyword>
<dbReference type="GO" id="GO:0005524">
    <property type="term" value="F:ATP binding"/>
    <property type="evidence" value="ECO:0007669"/>
    <property type="project" value="UniProtKB-KW"/>
</dbReference>
<evidence type="ECO:0000256" key="5">
    <source>
        <dbReference type="SAM" id="Phobius"/>
    </source>
</evidence>
<dbReference type="PRINTS" id="PR00301">
    <property type="entry name" value="HEATSHOCK70"/>
</dbReference>
<name>A0A545APQ7_9ACTN</name>
<dbReference type="OrthoDB" id="3333926at2"/>
<accession>A0A545APQ7</accession>
<feature type="compositionally biased region" description="Pro residues" evidence="4">
    <location>
        <begin position="178"/>
        <end position="193"/>
    </location>
</feature>
<reference evidence="6 7" key="1">
    <citation type="submission" date="2019-07" db="EMBL/GenBank/DDBJ databases">
        <title>Cryptosporangium phraense sp. nov., isolated from plant litter.</title>
        <authorList>
            <person name="Suriyachadkun C."/>
        </authorList>
    </citation>
    <scope>NUCLEOTIDE SEQUENCE [LARGE SCALE GENOMIC DNA]</scope>
    <source>
        <strain evidence="6 7">A-T 5661</strain>
    </source>
</reference>
<keyword evidence="1" id="KW-0547">Nucleotide-binding</keyword>
<evidence type="ECO:0000313" key="6">
    <source>
        <dbReference type="EMBL" id="TQS42715.1"/>
    </source>
</evidence>
<dbReference type="Proteomes" id="UP000317982">
    <property type="component" value="Unassembled WGS sequence"/>
</dbReference>
<keyword evidence="5" id="KW-0472">Membrane</keyword>
<organism evidence="6 7">
    <name type="scientific">Cryptosporangium phraense</name>
    <dbReference type="NCBI Taxonomy" id="2593070"/>
    <lineage>
        <taxon>Bacteria</taxon>
        <taxon>Bacillati</taxon>
        <taxon>Actinomycetota</taxon>
        <taxon>Actinomycetes</taxon>
        <taxon>Cryptosporangiales</taxon>
        <taxon>Cryptosporangiaceae</taxon>
        <taxon>Cryptosporangium</taxon>
    </lineage>
</organism>
<sequence length="252" mass="26163">MLRKPALRSPLADPGDLDAAIFDYLRTASAPRTASAARGADLRPRPATPSTSGDLRASRALRDDIRQAEEMLPRTASAHVHVPRLEDDVPIGRELLARPLLDRTVAVTGAALRAAGAPRSDVEAIFLVGGSSRIPLAATLLHQEFGIAPTVVENPESVVARGALLVADLLTTAAPASPAGPGPAFPTTPPPPSSSSRRRLPLFAALGAVMAVVVLLAAVLLVVNLTGNDDGQRTLASSPTSRSRRTTPWSAG</sequence>